<dbReference type="Proteomes" id="UP001189429">
    <property type="component" value="Unassembled WGS sequence"/>
</dbReference>
<proteinExistence type="predicted"/>
<feature type="compositionally biased region" description="Basic and acidic residues" evidence="1">
    <location>
        <begin position="283"/>
        <end position="292"/>
    </location>
</feature>
<dbReference type="EMBL" id="CAUYUJ010015038">
    <property type="protein sequence ID" value="CAK0849171.1"/>
    <property type="molecule type" value="Genomic_DNA"/>
</dbReference>
<feature type="region of interest" description="Disordered" evidence="1">
    <location>
        <begin position="328"/>
        <end position="403"/>
    </location>
</feature>
<feature type="region of interest" description="Disordered" evidence="1">
    <location>
        <begin position="265"/>
        <end position="305"/>
    </location>
</feature>
<sequence length="494" mass="52872">MAWSRRMSAFAESYRAECAATALRLDQVKMDLAGHEARFGTLSSAHEVHAQEVADIRSRLAGCDEGHPRSSLATLAEDSSMLRAKSSRVLVRARELQKDGEARLRADVDFLARQLGAMQKRLRGPEEAAVMCELGHIRSALSAREGEASICELRRGQQDLAARLKAAEAGLESLRQQELRGAPGGAVGDVDRAQSRLREQVEMMQGRLDALVETQSQTATALEGLQGWCATELEGLRKLSGHQHTSLVERLNYLGFLGFSAGRRAERPASARAKLGQTSGRPSAREADRPGAEARGAAPHEAPPLGASLCERIDLLEDVVGTLAQEWPGSALAHSRPEPPRSGSAATRRSPPPDGGGDSAQTTVRCAWDEPVPCRLDQMPRPAATRQRSAPSSRGRVDHARASGATSACYGAASARYASRSVPATAPPAPALRAHGSCATAPQKAVRYAAVHESLKLFEGRSGTPQRMPSTLDRASVSYRPCSTPRSWLGLAAR</sequence>
<evidence type="ECO:0000313" key="2">
    <source>
        <dbReference type="EMBL" id="CAK0849171.1"/>
    </source>
</evidence>
<accession>A0ABN9TSM6</accession>
<keyword evidence="3" id="KW-1185">Reference proteome</keyword>
<gene>
    <name evidence="2" type="ORF">PCOR1329_LOCUS41920</name>
</gene>
<evidence type="ECO:0000256" key="1">
    <source>
        <dbReference type="SAM" id="MobiDB-lite"/>
    </source>
</evidence>
<organism evidence="2 3">
    <name type="scientific">Prorocentrum cordatum</name>
    <dbReference type="NCBI Taxonomy" id="2364126"/>
    <lineage>
        <taxon>Eukaryota</taxon>
        <taxon>Sar</taxon>
        <taxon>Alveolata</taxon>
        <taxon>Dinophyceae</taxon>
        <taxon>Prorocentrales</taxon>
        <taxon>Prorocentraceae</taxon>
        <taxon>Prorocentrum</taxon>
    </lineage>
</organism>
<feature type="region of interest" description="Disordered" evidence="1">
    <location>
        <begin position="460"/>
        <end position="483"/>
    </location>
</feature>
<comment type="caution">
    <text evidence="2">The sequence shown here is derived from an EMBL/GenBank/DDBJ whole genome shotgun (WGS) entry which is preliminary data.</text>
</comment>
<reference evidence="2" key="1">
    <citation type="submission" date="2023-10" db="EMBL/GenBank/DDBJ databases">
        <authorList>
            <person name="Chen Y."/>
            <person name="Shah S."/>
            <person name="Dougan E. K."/>
            <person name="Thang M."/>
            <person name="Chan C."/>
        </authorList>
    </citation>
    <scope>NUCLEOTIDE SEQUENCE [LARGE SCALE GENOMIC DNA]</scope>
</reference>
<evidence type="ECO:0000313" key="3">
    <source>
        <dbReference type="Proteomes" id="UP001189429"/>
    </source>
</evidence>
<name>A0ABN9TSM6_9DINO</name>
<protein>
    <submittedName>
        <fullName evidence="2">Uncharacterized protein</fullName>
    </submittedName>
</protein>